<evidence type="ECO:0000313" key="7">
    <source>
        <dbReference type="Proteomes" id="UP000030787"/>
    </source>
</evidence>
<dbReference type="RefSeq" id="WP_048112402.1">
    <property type="nucleotide sequence ID" value="NZ_CP010070.1"/>
</dbReference>
<dbReference type="GeneID" id="24818477"/>
<dbReference type="SMART" id="SM00382">
    <property type="entry name" value="AAA"/>
    <property type="match status" value="1"/>
</dbReference>
<dbReference type="AlphaFoldDB" id="A0A0A7LEG1"/>
<dbReference type="SUPFAM" id="SSF52540">
    <property type="entry name" value="P-loop containing nucleoside triphosphate hydrolases"/>
    <property type="match status" value="1"/>
</dbReference>
<dbReference type="PROSITE" id="PS00211">
    <property type="entry name" value="ABC_TRANSPORTER_1"/>
    <property type="match status" value="1"/>
</dbReference>
<sequence>MTSNCPIEIVSLRKEYKGFFAVDDLSLNVEKNSFTGFLGPNGAGKSTTLKILTHLTNATSGEAYINGIDVTKNAEGALSDVGTVLETPEFYSYLTPVETMTYLGKINGMTKESLSAKIPEILEKVKMEEWGDKRIGTFSKGMKQRIAIGQSLLTDPSVIIFDEPTSGLDPRGMIEVRGVLKSLKTHDLTIFMSSHMLYEVSDLCDRVALINHGKLIVHDTTERIMNAGGTRVVKIKVINHSEVTSQTVKDIGALTNVESVDLDSGNIEIHLNGGDRDQASLLKDITAMGLNVYSITNDNLESIYLDLIKESR</sequence>
<keyword evidence="2" id="KW-0813">Transport</keyword>
<dbReference type="GO" id="GO:0016887">
    <property type="term" value="F:ATP hydrolysis activity"/>
    <property type="evidence" value="ECO:0007669"/>
    <property type="project" value="InterPro"/>
</dbReference>
<reference evidence="6 7" key="1">
    <citation type="journal article" date="2014" name="Appl. Environ. Microbiol.">
        <title>Comparative Genome Analysis of 'Candidatus Methanoplasma termitum' Indicates a New Mode of Energy Metabolism in the Seventh Order of Methanogens.</title>
        <authorList>
            <person name="Lang K."/>
            <person name="Schuldes J."/>
            <person name="Klingl A."/>
            <person name="Poehlein A."/>
            <person name="Daniel R."/>
            <person name="Brune A."/>
        </authorList>
    </citation>
    <scope>NUCLEOTIDE SEQUENCE [LARGE SCALE GENOMIC DNA]</scope>
    <source>
        <strain evidence="7">Mpt1</strain>
    </source>
</reference>
<accession>A0A0A7LEG1</accession>
<keyword evidence="6" id="KW-0378">Hydrolase</keyword>
<dbReference type="PANTHER" id="PTHR43335:SF4">
    <property type="entry name" value="ABC TRANSPORTER, ATP-BINDING PROTEIN"/>
    <property type="match status" value="1"/>
</dbReference>
<feature type="domain" description="ABC transporter" evidence="5">
    <location>
        <begin position="7"/>
        <end position="237"/>
    </location>
</feature>
<dbReference type="OrthoDB" id="87732at2157"/>
<protein>
    <submittedName>
        <fullName evidence="6">MalK5 protein</fullName>
        <ecNumber evidence="6">3.6.3.19</ecNumber>
    </submittedName>
</protein>
<keyword evidence="7" id="KW-1185">Reference proteome</keyword>
<dbReference type="InterPro" id="IPR017871">
    <property type="entry name" value="ABC_transporter-like_CS"/>
</dbReference>
<evidence type="ECO:0000256" key="4">
    <source>
        <dbReference type="ARBA" id="ARBA00022840"/>
    </source>
</evidence>
<dbReference type="Gene3D" id="3.40.50.300">
    <property type="entry name" value="P-loop containing nucleotide triphosphate hydrolases"/>
    <property type="match status" value="1"/>
</dbReference>
<dbReference type="EMBL" id="CP010070">
    <property type="protein sequence ID" value="AIZ56687.1"/>
    <property type="molecule type" value="Genomic_DNA"/>
</dbReference>
<evidence type="ECO:0000256" key="1">
    <source>
        <dbReference type="ARBA" id="ARBA00005417"/>
    </source>
</evidence>
<dbReference type="STRING" id="1577791.Mpt1_c08080"/>
<evidence type="ECO:0000256" key="3">
    <source>
        <dbReference type="ARBA" id="ARBA00022741"/>
    </source>
</evidence>
<dbReference type="Proteomes" id="UP000030787">
    <property type="component" value="Chromosome"/>
</dbReference>
<name>A0A0A7LEG1_9ARCH</name>
<evidence type="ECO:0000256" key="2">
    <source>
        <dbReference type="ARBA" id="ARBA00022448"/>
    </source>
</evidence>
<dbReference type="InterPro" id="IPR027417">
    <property type="entry name" value="P-loop_NTPase"/>
</dbReference>
<keyword evidence="3" id="KW-0547">Nucleotide-binding</keyword>
<evidence type="ECO:0000313" key="6">
    <source>
        <dbReference type="EMBL" id="AIZ56687.1"/>
    </source>
</evidence>
<dbReference type="InterPro" id="IPR003439">
    <property type="entry name" value="ABC_transporter-like_ATP-bd"/>
</dbReference>
<dbReference type="GO" id="GO:0005524">
    <property type="term" value="F:ATP binding"/>
    <property type="evidence" value="ECO:0007669"/>
    <property type="project" value="UniProtKB-KW"/>
</dbReference>
<dbReference type="KEGG" id="mear:Mpt1_c08080"/>
<dbReference type="Pfam" id="PF00005">
    <property type="entry name" value="ABC_tran"/>
    <property type="match status" value="1"/>
</dbReference>
<organism evidence="6 7">
    <name type="scientific">Candidatus Methanoplasma termitum</name>
    <dbReference type="NCBI Taxonomy" id="1577791"/>
    <lineage>
        <taxon>Archaea</taxon>
        <taxon>Methanobacteriati</taxon>
        <taxon>Thermoplasmatota</taxon>
        <taxon>Thermoplasmata</taxon>
        <taxon>Methanomassiliicoccales</taxon>
        <taxon>Methanomassiliicoccaceae</taxon>
        <taxon>Candidatus Methanoplasma</taxon>
    </lineage>
</organism>
<dbReference type="PANTHER" id="PTHR43335">
    <property type="entry name" value="ABC TRANSPORTER, ATP-BINDING PROTEIN"/>
    <property type="match status" value="1"/>
</dbReference>
<evidence type="ECO:0000259" key="5">
    <source>
        <dbReference type="PROSITE" id="PS50893"/>
    </source>
</evidence>
<gene>
    <name evidence="6" type="primary">malK5</name>
    <name evidence="6" type="ORF">Mpt1_c08080</name>
</gene>
<keyword evidence="4" id="KW-0067">ATP-binding</keyword>
<proteinExistence type="inferred from homology"/>
<dbReference type="HOGENOM" id="CLU_000604_1_2_2"/>
<dbReference type="PROSITE" id="PS50893">
    <property type="entry name" value="ABC_TRANSPORTER_2"/>
    <property type="match status" value="1"/>
</dbReference>
<comment type="similarity">
    <text evidence="1">Belongs to the ABC transporter superfamily.</text>
</comment>
<dbReference type="EC" id="3.6.3.19" evidence="6"/>
<dbReference type="InterPro" id="IPR003593">
    <property type="entry name" value="AAA+_ATPase"/>
</dbReference>